<evidence type="ECO:0000313" key="3">
    <source>
        <dbReference type="EMBL" id="QHD64995.1"/>
    </source>
</evidence>
<organism evidence="3 4">
    <name type="scientific">Neorickettsia findlayensis</name>
    <dbReference type="NCBI Taxonomy" id="2686014"/>
    <lineage>
        <taxon>Bacteria</taxon>
        <taxon>Pseudomonadati</taxon>
        <taxon>Pseudomonadota</taxon>
        <taxon>Alphaproteobacteria</taxon>
        <taxon>Rickettsiales</taxon>
        <taxon>Anaplasmataceae</taxon>
        <taxon>Neorickettsia</taxon>
    </lineage>
</organism>
<evidence type="ECO:0000256" key="2">
    <source>
        <dbReference type="ARBA" id="ARBA00022679"/>
    </source>
</evidence>
<reference evidence="3 4" key="1">
    <citation type="journal article" date="2020" name="MBio">
        <title>Erratum for Teymournejad et al., 'Isolation and Molecular Analysis of a Novel Neorickettsia Species That Causes Potomac Horse Fever'.</title>
        <authorList>
            <person name="Teymournejad O."/>
            <person name="Lin M."/>
            <person name="Bekebrede H."/>
            <person name="Kamr A."/>
            <person name="Toribio R.E."/>
            <person name="Arroyo L.G."/>
            <person name="Baird J.D."/>
            <person name="Rikihisa Y."/>
        </authorList>
    </citation>
    <scope>NUCLEOTIDE SEQUENCE [LARGE SCALE GENOMIC DNA]</scope>
    <source>
        <strain evidence="3 4">Fin17</strain>
    </source>
</reference>
<dbReference type="PANTHER" id="PTHR43542:SF1">
    <property type="entry name" value="METHYLTRANSFERASE"/>
    <property type="match status" value="1"/>
</dbReference>
<dbReference type="PANTHER" id="PTHR43542">
    <property type="entry name" value="METHYLTRANSFERASE"/>
    <property type="match status" value="1"/>
</dbReference>
<dbReference type="InterPro" id="IPR004398">
    <property type="entry name" value="RNA_MeTrfase_RsmD"/>
</dbReference>
<dbReference type="CDD" id="cd02440">
    <property type="entry name" value="AdoMet_MTases"/>
    <property type="match status" value="1"/>
</dbReference>
<keyword evidence="4" id="KW-1185">Reference proteome</keyword>
<dbReference type="InterPro" id="IPR029063">
    <property type="entry name" value="SAM-dependent_MTases_sf"/>
</dbReference>
<dbReference type="PROSITE" id="PS00092">
    <property type="entry name" value="N6_MTASE"/>
    <property type="match status" value="1"/>
</dbReference>
<dbReference type="RefSeq" id="WP_160094972.1">
    <property type="nucleotide sequence ID" value="NZ_CP047224.1"/>
</dbReference>
<dbReference type="GO" id="GO:0003676">
    <property type="term" value="F:nucleic acid binding"/>
    <property type="evidence" value="ECO:0007669"/>
    <property type="project" value="InterPro"/>
</dbReference>
<dbReference type="PIRSF" id="PIRSF004553">
    <property type="entry name" value="CHP00095"/>
    <property type="match status" value="1"/>
</dbReference>
<dbReference type="Proteomes" id="UP000464912">
    <property type="component" value="Chromosome"/>
</dbReference>
<dbReference type="AlphaFoldDB" id="A0A6P1G9F1"/>
<dbReference type="NCBIfam" id="TIGR00095">
    <property type="entry name" value="16S rRNA (guanine(966)-N(2))-methyltransferase RsmD"/>
    <property type="match status" value="1"/>
</dbReference>
<dbReference type="GO" id="GO:0052913">
    <property type="term" value="F:16S rRNA (guanine(966)-N(2))-methyltransferase activity"/>
    <property type="evidence" value="ECO:0007669"/>
    <property type="project" value="UniProtKB-EC"/>
</dbReference>
<name>A0A6P1G9F1_9RICK</name>
<keyword evidence="1 3" id="KW-0489">Methyltransferase</keyword>
<dbReference type="Gene3D" id="3.40.50.150">
    <property type="entry name" value="Vaccinia Virus protein VP39"/>
    <property type="match status" value="1"/>
</dbReference>
<dbReference type="EMBL" id="CP047224">
    <property type="protein sequence ID" value="QHD64995.1"/>
    <property type="molecule type" value="Genomic_DNA"/>
</dbReference>
<sequence>MRVIAGKYKERKIGLIKGVDIRPTMGKVREALFNIILHARFVTKLPEEIHFLDLFTGTGSVSIEALSRGFASVTAVDIDTRCIYANLEKMAIHDEITVISRDVVKLEESGKQYDVVFMDPPYNEKTPQYRASKITEKSFAGLHERGWLCDGSIVILEKHKKEIFKLNHCAFELIDSRRYGMSELLTFIYIGHDLPLKE</sequence>
<dbReference type="KEGG" id="nef:GP480_00755"/>
<reference evidence="3 4" key="2">
    <citation type="journal article" date="2020" name="MBio">
        <title>Isolation and Molecular Analysis of a Novel Neorickettsia Species That Causes Potomac Horse Fever.</title>
        <authorList>
            <person name="Teymournejad O."/>
            <person name="Lin M."/>
            <person name="Bekebrede H."/>
            <person name="Kamr A."/>
            <person name="Toribio R.E."/>
            <person name="Arroyo L.G."/>
            <person name="Baird J.D."/>
            <person name="Rikihisa Y."/>
        </authorList>
    </citation>
    <scope>NUCLEOTIDE SEQUENCE [LARGE SCALE GENOMIC DNA]</scope>
    <source>
        <strain evidence="3 4">Fin17</strain>
    </source>
</reference>
<gene>
    <name evidence="3" type="primary">rsmD</name>
    <name evidence="3" type="ORF">GP480_00755</name>
</gene>
<protein>
    <submittedName>
        <fullName evidence="3">16S rRNA (Guanine(966)-N(2))-methyltransferase RsmD</fullName>
        <ecNumber evidence="3">2.1.1.171</ecNumber>
    </submittedName>
</protein>
<proteinExistence type="predicted"/>
<dbReference type="SUPFAM" id="SSF53335">
    <property type="entry name" value="S-adenosyl-L-methionine-dependent methyltransferases"/>
    <property type="match status" value="1"/>
</dbReference>
<keyword evidence="2 3" id="KW-0808">Transferase</keyword>
<dbReference type="InterPro" id="IPR002052">
    <property type="entry name" value="DNA_methylase_N6_adenine_CS"/>
</dbReference>
<dbReference type="EC" id="2.1.1.171" evidence="3"/>
<evidence type="ECO:0000256" key="1">
    <source>
        <dbReference type="ARBA" id="ARBA00022603"/>
    </source>
</evidence>
<accession>A0A6P1G9F1</accession>
<dbReference type="Pfam" id="PF03602">
    <property type="entry name" value="Cons_hypoth95"/>
    <property type="match status" value="1"/>
</dbReference>
<evidence type="ECO:0000313" key="4">
    <source>
        <dbReference type="Proteomes" id="UP000464912"/>
    </source>
</evidence>